<feature type="non-terminal residue" evidence="10">
    <location>
        <position position="903"/>
    </location>
</feature>
<comment type="caution">
    <text evidence="10">The sequence shown here is derived from an EMBL/GenBank/DDBJ whole genome shotgun (WGS) entry which is preliminary data.</text>
</comment>
<dbReference type="InterPro" id="IPR014801">
    <property type="entry name" value="Mediator_Med5_fun"/>
</dbReference>
<evidence type="ECO:0000256" key="9">
    <source>
        <dbReference type="RuleBase" id="RU364142"/>
    </source>
</evidence>
<accession>A0A9P4LYF0</accession>
<evidence type="ECO:0000256" key="8">
    <source>
        <dbReference type="ARBA" id="ARBA00031256"/>
    </source>
</evidence>
<comment type="subcellular location">
    <subcellularLocation>
        <location evidence="1 9">Nucleus</location>
    </subcellularLocation>
</comment>
<keyword evidence="6 9" id="KW-0804">Transcription</keyword>
<name>A0A9P4LYF0_9PEZI</name>
<dbReference type="PANTHER" id="PTHR35784:SF1">
    <property type="entry name" value="MEDIATOR OF RNA POLYMERASE II TRANSCRIPTION SUBUNIT 5"/>
    <property type="match status" value="1"/>
</dbReference>
<dbReference type="AlphaFoldDB" id="A0A9P4LYF0"/>
<keyword evidence="11" id="KW-1185">Reference proteome</keyword>
<evidence type="ECO:0000256" key="3">
    <source>
        <dbReference type="ARBA" id="ARBA00020628"/>
    </source>
</evidence>
<gene>
    <name evidence="9" type="primary">MED5</name>
    <name evidence="10" type="ORF">K490DRAFT_15706</name>
</gene>
<evidence type="ECO:0000256" key="1">
    <source>
        <dbReference type="ARBA" id="ARBA00004123"/>
    </source>
</evidence>
<comment type="function">
    <text evidence="9">Component of the Mediator complex, a coactivator involved in the regulated transcription of nearly all RNA polymerase II-dependent genes. Mediator functions as a bridge to convey information from gene-specific regulatory proteins to the basal RNA polymerase II transcription machinery. Mediator is recruited to promoters by direct interactions with regulatory proteins and serves as a scaffold for the assembly of a functional preinitiation complex with RNA polymerase II and the general transcription factors.</text>
</comment>
<dbReference type="GO" id="GO:0003712">
    <property type="term" value="F:transcription coregulator activity"/>
    <property type="evidence" value="ECO:0007669"/>
    <property type="project" value="InterPro"/>
</dbReference>
<evidence type="ECO:0000256" key="6">
    <source>
        <dbReference type="ARBA" id="ARBA00023163"/>
    </source>
</evidence>
<dbReference type="GO" id="GO:0016592">
    <property type="term" value="C:mediator complex"/>
    <property type="evidence" value="ECO:0007669"/>
    <property type="project" value="InterPro"/>
</dbReference>
<evidence type="ECO:0000256" key="2">
    <source>
        <dbReference type="ARBA" id="ARBA00008782"/>
    </source>
</evidence>
<feature type="non-terminal residue" evidence="10">
    <location>
        <position position="1"/>
    </location>
</feature>
<organism evidence="10 11">
    <name type="scientific">Saccharata proteae CBS 121410</name>
    <dbReference type="NCBI Taxonomy" id="1314787"/>
    <lineage>
        <taxon>Eukaryota</taxon>
        <taxon>Fungi</taxon>
        <taxon>Dikarya</taxon>
        <taxon>Ascomycota</taxon>
        <taxon>Pezizomycotina</taxon>
        <taxon>Dothideomycetes</taxon>
        <taxon>Dothideomycetes incertae sedis</taxon>
        <taxon>Botryosphaeriales</taxon>
        <taxon>Saccharataceae</taxon>
        <taxon>Saccharata</taxon>
    </lineage>
</organism>
<comment type="subunit">
    <text evidence="9">Component of the Mediator complex.</text>
</comment>
<dbReference type="Proteomes" id="UP000799776">
    <property type="component" value="Unassembled WGS sequence"/>
</dbReference>
<dbReference type="OrthoDB" id="5322661at2759"/>
<evidence type="ECO:0000256" key="7">
    <source>
        <dbReference type="ARBA" id="ARBA00023242"/>
    </source>
</evidence>
<dbReference type="Pfam" id="PF08689">
    <property type="entry name" value="Med5"/>
    <property type="match status" value="1"/>
</dbReference>
<evidence type="ECO:0000256" key="5">
    <source>
        <dbReference type="ARBA" id="ARBA00023159"/>
    </source>
</evidence>
<dbReference type="PANTHER" id="PTHR35784">
    <property type="entry name" value="MEDIATOR OF RNA POLYMERASE II TRANSCRIPTION SUBUNIT 5"/>
    <property type="match status" value="1"/>
</dbReference>
<comment type="similarity">
    <text evidence="2 9">Belongs to the Mediator complex subunit 5 family.</text>
</comment>
<keyword evidence="5 9" id="KW-0010">Activator</keyword>
<protein>
    <recommendedName>
        <fullName evidence="3 9">Mediator of RNA polymerase II transcription subunit 5</fullName>
    </recommendedName>
    <alternativeName>
        <fullName evidence="8 9">Mediator complex subunit 5</fullName>
    </alternativeName>
</protein>
<evidence type="ECO:0000256" key="4">
    <source>
        <dbReference type="ARBA" id="ARBA00023015"/>
    </source>
</evidence>
<dbReference type="GO" id="GO:0006357">
    <property type="term" value="P:regulation of transcription by RNA polymerase II"/>
    <property type="evidence" value="ECO:0007669"/>
    <property type="project" value="InterPro"/>
</dbReference>
<proteinExistence type="inferred from homology"/>
<dbReference type="EMBL" id="ML978727">
    <property type="protein sequence ID" value="KAF2085903.1"/>
    <property type="molecule type" value="Genomic_DNA"/>
</dbReference>
<sequence>WTDFLDRCLQLRISVDKFTKFANELSKRSHCDGPKLAEALLRPRSKAITSLDPLVPVYLERLLAMNKLSPPDVLGVLYHHSQHGSTELKSSHASSEKKASSWQVTPELEELVCGRIMKAFTANERPRTISEARRTLQILSQWMTTVSNAQTADSLVQSLAEGSHHLQAQTVMNLGMLVLSVVENPKVAGVIEMALPKDFRKTLAQSLTMFNSHLAHASIPLADRLGIFMKQYCLIENLGGEMNDGSGSNTLDVSVLQLEAVMDLPIINTRPGLYIFINSLLMARPLTDDSMILNYLNARYKGDIQSLTVDLVTTSFDVLAGLSTLYPAESNETLFNFRSFLVNKVPTLLTILASSMFPPLTPEICITQALNHIDRNAFPSFSQAFDNMAGGHSMLNDVRQDFLFACALHQLVRESSIERLLGETPMASVPASGKYIKENLVSQCSTNFERVEELLNEIEGMDGNAGAIVGAVTEIIRNLCTTKETMSLKTICNSLSRKPRSLDVMLQYTSPASILQPLCQLLDAWKNEEDQGEYQPVYDEFGAILVLIQAFVHRHDLKPWELGLESNSFVARMFNQGHKDIPLEELSEEQNRDLSGWLKGLYDPDGITDELLSSCRPQDFYLLVPTLFQQTIFAVSEDVISLDTVKSGLEFLLETFLLPSLVGAVTWMTAHALEQSPQELNITIQLLTRLIRPASISGDAQAIHGTILAIVARRLEKCLQTIQHRESRPEINGLLEIVSRYRDYERTPYSSAAEFEPWMSTPGTSIRLVIRNVVQALVMWNSTSGLNPMPPAYTHRQLFLAVQILGTRKVLLALLEELKAQTEAGSGAVALDIITNLVCSPLPINSCMPVEWVNSSAPSTMNPRTRLNLREMLKAELDDPANLVATDMALAEAAVRLHRRVEA</sequence>
<evidence type="ECO:0000313" key="10">
    <source>
        <dbReference type="EMBL" id="KAF2085903.1"/>
    </source>
</evidence>
<reference evidence="10" key="1">
    <citation type="journal article" date="2020" name="Stud. Mycol.">
        <title>101 Dothideomycetes genomes: a test case for predicting lifestyles and emergence of pathogens.</title>
        <authorList>
            <person name="Haridas S."/>
            <person name="Albert R."/>
            <person name="Binder M."/>
            <person name="Bloem J."/>
            <person name="Labutti K."/>
            <person name="Salamov A."/>
            <person name="Andreopoulos B."/>
            <person name="Baker S."/>
            <person name="Barry K."/>
            <person name="Bills G."/>
            <person name="Bluhm B."/>
            <person name="Cannon C."/>
            <person name="Castanera R."/>
            <person name="Culley D."/>
            <person name="Daum C."/>
            <person name="Ezra D."/>
            <person name="Gonzalez J."/>
            <person name="Henrissat B."/>
            <person name="Kuo A."/>
            <person name="Liang C."/>
            <person name="Lipzen A."/>
            <person name="Lutzoni F."/>
            <person name="Magnuson J."/>
            <person name="Mondo S."/>
            <person name="Nolan M."/>
            <person name="Ohm R."/>
            <person name="Pangilinan J."/>
            <person name="Park H.-J."/>
            <person name="Ramirez L."/>
            <person name="Alfaro M."/>
            <person name="Sun H."/>
            <person name="Tritt A."/>
            <person name="Yoshinaga Y."/>
            <person name="Zwiers L.-H."/>
            <person name="Turgeon B."/>
            <person name="Goodwin S."/>
            <person name="Spatafora J."/>
            <person name="Crous P."/>
            <person name="Grigoriev I."/>
        </authorList>
    </citation>
    <scope>NUCLEOTIDE SEQUENCE</scope>
    <source>
        <strain evidence="10">CBS 121410</strain>
    </source>
</reference>
<evidence type="ECO:0000313" key="11">
    <source>
        <dbReference type="Proteomes" id="UP000799776"/>
    </source>
</evidence>
<keyword evidence="4 9" id="KW-0805">Transcription regulation</keyword>
<keyword evidence="7 9" id="KW-0539">Nucleus</keyword>